<dbReference type="AlphaFoldDB" id="A0A432Z9I5"/>
<dbReference type="Gene3D" id="3.40.50.2000">
    <property type="entry name" value="Glycogen Phosphorylase B"/>
    <property type="match status" value="2"/>
</dbReference>
<dbReference type="InterPro" id="IPR028098">
    <property type="entry name" value="Glyco_trans_4-like_N"/>
</dbReference>
<dbReference type="Pfam" id="PF00534">
    <property type="entry name" value="Glycos_transf_1"/>
    <property type="match status" value="1"/>
</dbReference>
<protein>
    <submittedName>
        <fullName evidence="3">Glycosyltransferase</fullName>
    </submittedName>
</protein>
<reference evidence="4" key="1">
    <citation type="journal article" date="2018" name="Front. Microbiol.">
        <title>Genome-Based Analysis Reveals the Taxonomy and Diversity of the Family Idiomarinaceae.</title>
        <authorList>
            <person name="Liu Y."/>
            <person name="Lai Q."/>
            <person name="Shao Z."/>
        </authorList>
    </citation>
    <scope>NUCLEOTIDE SEQUENCE [LARGE SCALE GENOMIC DNA]</scope>
    <source>
        <strain evidence="4">c121</strain>
    </source>
</reference>
<dbReference type="PANTHER" id="PTHR12526">
    <property type="entry name" value="GLYCOSYLTRANSFERASE"/>
    <property type="match status" value="1"/>
</dbReference>
<dbReference type="PANTHER" id="PTHR12526:SF630">
    <property type="entry name" value="GLYCOSYLTRANSFERASE"/>
    <property type="match status" value="1"/>
</dbReference>
<keyword evidence="4" id="KW-1185">Reference proteome</keyword>
<evidence type="ECO:0000259" key="1">
    <source>
        <dbReference type="Pfam" id="PF00534"/>
    </source>
</evidence>
<feature type="domain" description="Glycosyl transferase family 1" evidence="1">
    <location>
        <begin position="183"/>
        <end position="344"/>
    </location>
</feature>
<organism evidence="3 4">
    <name type="scientific">Pseudidiomarina sediminum</name>
    <dbReference type="NCBI Taxonomy" id="431675"/>
    <lineage>
        <taxon>Bacteria</taxon>
        <taxon>Pseudomonadati</taxon>
        <taxon>Pseudomonadota</taxon>
        <taxon>Gammaproteobacteria</taxon>
        <taxon>Alteromonadales</taxon>
        <taxon>Idiomarinaceae</taxon>
        <taxon>Pseudidiomarina</taxon>
    </lineage>
</organism>
<dbReference type="GO" id="GO:0016757">
    <property type="term" value="F:glycosyltransferase activity"/>
    <property type="evidence" value="ECO:0007669"/>
    <property type="project" value="InterPro"/>
</dbReference>
<dbReference type="STRING" id="1122124.GCA_000423165_00498"/>
<dbReference type="GO" id="GO:1901135">
    <property type="term" value="P:carbohydrate derivative metabolic process"/>
    <property type="evidence" value="ECO:0007669"/>
    <property type="project" value="UniProtKB-ARBA"/>
</dbReference>
<evidence type="ECO:0000313" key="4">
    <source>
        <dbReference type="Proteomes" id="UP000287022"/>
    </source>
</evidence>
<dbReference type="InterPro" id="IPR001296">
    <property type="entry name" value="Glyco_trans_1"/>
</dbReference>
<dbReference type="SUPFAM" id="SSF53756">
    <property type="entry name" value="UDP-Glycosyltransferase/glycogen phosphorylase"/>
    <property type="match status" value="1"/>
</dbReference>
<name>A0A432Z9I5_9GAMM</name>
<dbReference type="Pfam" id="PF13439">
    <property type="entry name" value="Glyco_transf_4"/>
    <property type="match status" value="1"/>
</dbReference>
<dbReference type="CDD" id="cd03811">
    <property type="entry name" value="GT4_GT28_WabH-like"/>
    <property type="match status" value="1"/>
</dbReference>
<evidence type="ECO:0000259" key="2">
    <source>
        <dbReference type="Pfam" id="PF13439"/>
    </source>
</evidence>
<gene>
    <name evidence="3" type="ORF">CWI80_04495</name>
</gene>
<comment type="caution">
    <text evidence="3">The sequence shown here is derived from an EMBL/GenBank/DDBJ whole genome shotgun (WGS) entry which is preliminary data.</text>
</comment>
<accession>A0A432Z9I5</accession>
<sequence>MTSSMKKLKVLHFVTGGFSGGATQVALGLVRAALDSDTCDALLVLRKKSHADRQRIQQLYDEGLPLVEVNNITHLTTIYELMRVCERYQPDVLVAHGFSEHLWGRYAGLLARVPTLVHVEHNTRERYTWWRLKQAHWLTRYTKVLVGCSEGVRQALLEKGFPEEKCIAIPNGIHLGPFQAEPRPWATRKNELIMVSRIAKQKDHATLIRAIAILREQGLELPLKLVGKGKAKLTQSLQRLSHELGVDDLVDFMGFSSEVPRLLSETKYFVQCTHYEGMPLTLLEAMAAGCAVIGSAVPGVQEVIAHQDTGLLHEHANAEALAAQLKSVMSDDATAEAMGQRARTQAFAEHSKELMHQRYEELFLNISADR</sequence>
<dbReference type="Proteomes" id="UP000287022">
    <property type="component" value="Unassembled WGS sequence"/>
</dbReference>
<dbReference type="EMBL" id="PIQE01000001">
    <property type="protein sequence ID" value="RUO74605.1"/>
    <property type="molecule type" value="Genomic_DNA"/>
</dbReference>
<evidence type="ECO:0000313" key="3">
    <source>
        <dbReference type="EMBL" id="RUO74605.1"/>
    </source>
</evidence>
<proteinExistence type="predicted"/>
<feature type="domain" description="Glycosyltransferase subfamily 4-like N-terminal" evidence="2">
    <location>
        <begin position="20"/>
        <end position="175"/>
    </location>
</feature>
<keyword evidence="3" id="KW-0808">Transferase</keyword>